<dbReference type="Proteomes" id="UP000243217">
    <property type="component" value="Unassembled WGS sequence"/>
</dbReference>
<evidence type="ECO:0000313" key="1">
    <source>
        <dbReference type="EMBL" id="OQS05397.1"/>
    </source>
</evidence>
<organism evidence="1 2">
    <name type="scientific">Thraustotheca clavata</name>
    <dbReference type="NCBI Taxonomy" id="74557"/>
    <lineage>
        <taxon>Eukaryota</taxon>
        <taxon>Sar</taxon>
        <taxon>Stramenopiles</taxon>
        <taxon>Oomycota</taxon>
        <taxon>Saprolegniomycetes</taxon>
        <taxon>Saprolegniales</taxon>
        <taxon>Achlyaceae</taxon>
        <taxon>Thraustotheca</taxon>
    </lineage>
</organism>
<proteinExistence type="predicted"/>
<protein>
    <submittedName>
        <fullName evidence="1">Uncharacterized protein</fullName>
    </submittedName>
</protein>
<gene>
    <name evidence="1" type="ORF">THRCLA_20628</name>
</gene>
<dbReference type="AlphaFoldDB" id="A0A1W0A538"/>
<dbReference type="EMBL" id="JNBS01000459">
    <property type="protein sequence ID" value="OQS05397.1"/>
    <property type="molecule type" value="Genomic_DNA"/>
</dbReference>
<name>A0A1W0A538_9STRA</name>
<comment type="caution">
    <text evidence="1">The sequence shown here is derived from an EMBL/GenBank/DDBJ whole genome shotgun (WGS) entry which is preliminary data.</text>
</comment>
<evidence type="ECO:0000313" key="2">
    <source>
        <dbReference type="Proteomes" id="UP000243217"/>
    </source>
</evidence>
<reference evidence="1 2" key="1">
    <citation type="journal article" date="2014" name="Genome Biol. Evol.">
        <title>The secreted proteins of Achlya hypogyna and Thraustotheca clavata identify the ancestral oomycete secretome and reveal gene acquisitions by horizontal gene transfer.</title>
        <authorList>
            <person name="Misner I."/>
            <person name="Blouin N."/>
            <person name="Leonard G."/>
            <person name="Richards T.A."/>
            <person name="Lane C.E."/>
        </authorList>
    </citation>
    <scope>NUCLEOTIDE SEQUENCE [LARGE SCALE GENOMIC DNA]</scope>
    <source>
        <strain evidence="1 2">ATCC 34112</strain>
    </source>
</reference>
<keyword evidence="2" id="KW-1185">Reference proteome</keyword>
<accession>A0A1W0A538</accession>
<sequence length="92" mass="10530">MKVFVSKQCGHANLKTTDIFHTDNINFAHEIIFAMASPLTLGLNGIPIGNRDNALEKIWIDVFKCEWEGEFSVLPRGYLSSNMKIFHYVKTR</sequence>